<dbReference type="InterPro" id="IPR027417">
    <property type="entry name" value="P-loop_NTPase"/>
</dbReference>
<feature type="domain" description="ABC transporter" evidence="4">
    <location>
        <begin position="334"/>
        <end position="552"/>
    </location>
</feature>
<evidence type="ECO:0000256" key="2">
    <source>
        <dbReference type="ARBA" id="ARBA00022741"/>
    </source>
</evidence>
<keyword evidence="2" id="KW-0547">Nucleotide-binding</keyword>
<dbReference type="GO" id="GO:0005524">
    <property type="term" value="F:ATP binding"/>
    <property type="evidence" value="ECO:0007669"/>
    <property type="project" value="UniProtKB-KW"/>
</dbReference>
<dbReference type="AlphaFoldDB" id="A0A0R1SPP9"/>
<dbReference type="FunFam" id="3.40.50.300:FF:000070">
    <property type="entry name" value="Putative ABC transporter ATP-binding component"/>
    <property type="match status" value="1"/>
</dbReference>
<feature type="domain" description="ABC transporter" evidence="4">
    <location>
        <begin position="16"/>
        <end position="266"/>
    </location>
</feature>
<dbReference type="SMART" id="SM00382">
    <property type="entry name" value="AAA"/>
    <property type="match status" value="1"/>
</dbReference>
<dbReference type="InterPro" id="IPR003439">
    <property type="entry name" value="ABC_transporter-like_ATP-bd"/>
</dbReference>
<keyword evidence="3 5" id="KW-0067">ATP-binding</keyword>
<dbReference type="InterPro" id="IPR003593">
    <property type="entry name" value="AAA+_ATPase"/>
</dbReference>
<evidence type="ECO:0000256" key="3">
    <source>
        <dbReference type="ARBA" id="ARBA00022840"/>
    </source>
</evidence>
<evidence type="ECO:0000256" key="1">
    <source>
        <dbReference type="ARBA" id="ARBA00022737"/>
    </source>
</evidence>
<dbReference type="Pfam" id="PF12848">
    <property type="entry name" value="ABC_tran_Xtn"/>
    <property type="match status" value="1"/>
</dbReference>
<dbReference type="PANTHER" id="PTHR42855:SF2">
    <property type="entry name" value="DRUG RESISTANCE ABC TRANSPORTER,ATP-BINDING PROTEIN"/>
    <property type="match status" value="1"/>
</dbReference>
<dbReference type="Pfam" id="PF00005">
    <property type="entry name" value="ABC_tran"/>
    <property type="match status" value="2"/>
</dbReference>
<accession>A0A0R1SPP9</accession>
<dbReference type="eggNOG" id="COG0488">
    <property type="taxonomic scope" value="Bacteria"/>
</dbReference>
<proteinExistence type="predicted"/>
<dbReference type="EMBL" id="AZFA01000001">
    <property type="protein sequence ID" value="KRL68466.1"/>
    <property type="molecule type" value="Genomic_DNA"/>
</dbReference>
<sequence>MQANDIFLETRMDYLITVSDVSLHFADRKLFDDVNIKFSPGNCYGLIGANGAGKSTFLKVLSGQIKPSTGSVKLGPNERLATLKQNHFDYDEYTVMETVLMGHSDLYEIMQEKDAIYMKPDFNEEDGLKAAELEAKFGEMGGYEAEGEASQMLQGLNIPEKLHQEKMSTLTAGQKIKVLLAQALFGKPDVLLLDEPTNGLDVDSIDWLEEFLINFENTVIVVSHDRYFLNKVCTYMADLDYGKIQLYAGNYDFWQQSSELAQQMKQDQNAKKEEKIKELQDFIARFSANASKSKQATSRKKMLDKITLDDIQPSSRRYPFIKFVPNREIGNDLLQVSDLTISIDGKTVLKNANFTLGKDDKVAFLAKNDMVTTALFKVLTGELTPDSGSITWGVTTSRAYLPKDFNAMFDEETPIIDWLRQFAEKGEDDDTFLRGFLGRMLFSGDDVTKMVNVLSGGEKVRVMLSKMMLLKANVLLLDDPTNHLDLESITALNDSLIDYKGSILFASHDHQFIQTIANRLIYLTENGVVDRADTSYDEFRGNPQVEKQINELDTSD</sequence>
<dbReference type="Proteomes" id="UP000051647">
    <property type="component" value="Unassembled WGS sequence"/>
</dbReference>
<dbReference type="STRING" id="1423815.FC27_GL000164"/>
<evidence type="ECO:0000259" key="4">
    <source>
        <dbReference type="PROSITE" id="PS50893"/>
    </source>
</evidence>
<dbReference type="PATRIC" id="fig|1423815.3.peg.165"/>
<dbReference type="InterPro" id="IPR017871">
    <property type="entry name" value="ABC_transporter-like_CS"/>
</dbReference>
<dbReference type="PROSITE" id="PS50893">
    <property type="entry name" value="ABC_TRANSPORTER_2"/>
    <property type="match status" value="2"/>
</dbReference>
<dbReference type="GO" id="GO:0016887">
    <property type="term" value="F:ATP hydrolysis activity"/>
    <property type="evidence" value="ECO:0007669"/>
    <property type="project" value="InterPro"/>
</dbReference>
<gene>
    <name evidence="5" type="ORF">FC27_GL000164</name>
</gene>
<dbReference type="Gene3D" id="3.40.50.300">
    <property type="entry name" value="P-loop containing nucleotide triphosphate hydrolases"/>
    <property type="match status" value="2"/>
</dbReference>
<protein>
    <submittedName>
        <fullName evidence="5">ABC transporter ATP-binding protein</fullName>
    </submittedName>
</protein>
<evidence type="ECO:0000313" key="6">
    <source>
        <dbReference type="Proteomes" id="UP000051647"/>
    </source>
</evidence>
<evidence type="ECO:0000313" key="5">
    <source>
        <dbReference type="EMBL" id="KRL68466.1"/>
    </source>
</evidence>
<dbReference type="PANTHER" id="PTHR42855">
    <property type="entry name" value="ABC TRANSPORTER ATP-BINDING SUBUNIT"/>
    <property type="match status" value="1"/>
</dbReference>
<organism evidence="5 6">
    <name type="scientific">Companilactobacillus versmoldensis DSM 14857 = KCTC 3814</name>
    <dbReference type="NCBI Taxonomy" id="1423815"/>
    <lineage>
        <taxon>Bacteria</taxon>
        <taxon>Bacillati</taxon>
        <taxon>Bacillota</taxon>
        <taxon>Bacilli</taxon>
        <taxon>Lactobacillales</taxon>
        <taxon>Lactobacillaceae</taxon>
        <taxon>Companilactobacillus</taxon>
    </lineage>
</organism>
<dbReference type="PROSITE" id="PS00211">
    <property type="entry name" value="ABC_TRANSPORTER_1"/>
    <property type="match status" value="1"/>
</dbReference>
<dbReference type="SUPFAM" id="SSF52540">
    <property type="entry name" value="P-loop containing nucleoside triphosphate hydrolases"/>
    <property type="match status" value="2"/>
</dbReference>
<dbReference type="InterPro" id="IPR032781">
    <property type="entry name" value="ABC_tran_Xtn"/>
</dbReference>
<dbReference type="FunFam" id="3.40.50.300:FF:000011">
    <property type="entry name" value="Putative ABC transporter ATP-binding component"/>
    <property type="match status" value="1"/>
</dbReference>
<dbReference type="InterPro" id="IPR051309">
    <property type="entry name" value="ABCF_ATPase"/>
</dbReference>
<keyword evidence="6" id="KW-1185">Reference proteome</keyword>
<reference evidence="5 6" key="1">
    <citation type="journal article" date="2015" name="Genome Announc.">
        <title>Expanding the biotechnology potential of lactobacilli through comparative genomics of 213 strains and associated genera.</title>
        <authorList>
            <person name="Sun Z."/>
            <person name="Harris H.M."/>
            <person name="McCann A."/>
            <person name="Guo C."/>
            <person name="Argimon S."/>
            <person name="Zhang W."/>
            <person name="Yang X."/>
            <person name="Jeffery I.B."/>
            <person name="Cooney J.C."/>
            <person name="Kagawa T.F."/>
            <person name="Liu W."/>
            <person name="Song Y."/>
            <person name="Salvetti E."/>
            <person name="Wrobel A."/>
            <person name="Rasinkangas P."/>
            <person name="Parkhill J."/>
            <person name="Rea M.C."/>
            <person name="O'Sullivan O."/>
            <person name="Ritari J."/>
            <person name="Douillard F.P."/>
            <person name="Paul Ross R."/>
            <person name="Yang R."/>
            <person name="Briner A.E."/>
            <person name="Felis G.E."/>
            <person name="de Vos W.M."/>
            <person name="Barrangou R."/>
            <person name="Klaenhammer T.R."/>
            <person name="Caufield P.W."/>
            <person name="Cui Y."/>
            <person name="Zhang H."/>
            <person name="O'Toole P.W."/>
        </authorList>
    </citation>
    <scope>NUCLEOTIDE SEQUENCE [LARGE SCALE GENOMIC DNA]</scope>
    <source>
        <strain evidence="5 6">DSM 14857</strain>
    </source>
</reference>
<comment type="caution">
    <text evidence="5">The sequence shown here is derived from an EMBL/GenBank/DDBJ whole genome shotgun (WGS) entry which is preliminary data.</text>
</comment>
<name>A0A0R1SPP9_9LACO</name>
<keyword evidence="1" id="KW-0677">Repeat</keyword>
<dbReference type="CDD" id="cd03221">
    <property type="entry name" value="ABCF_EF-3"/>
    <property type="match status" value="2"/>
</dbReference>